<evidence type="ECO:0000259" key="7">
    <source>
        <dbReference type="Pfam" id="PF24986"/>
    </source>
</evidence>
<dbReference type="InterPro" id="IPR009000">
    <property type="entry name" value="Transl_B-barrel_sf"/>
</dbReference>
<reference evidence="8" key="1">
    <citation type="submission" date="2020-10" db="EMBL/GenBank/DDBJ databases">
        <authorList>
            <person name="Gilroy R."/>
        </authorList>
    </citation>
    <scope>NUCLEOTIDE SEQUENCE</scope>
    <source>
        <strain evidence="8">3924</strain>
    </source>
</reference>
<evidence type="ECO:0000256" key="4">
    <source>
        <dbReference type="ARBA" id="ARBA00023186"/>
    </source>
</evidence>
<sequence length="169" mass="18556">MIHQSELVLVGSVGKTHGLAGEVNINFDLDMDLEDVPYLVFDMDGIFVPFFIETYRYRNDTLALVSFDGIDNETDARTLYGKTVYVKRGLLPDGAEEESLLAFIGYRLTDSCGHEIGTIDAVDDTTDNILFSAGDHLLPAAALEIVEINHESKTIMAELPDGLLDLAAE</sequence>
<dbReference type="Proteomes" id="UP000712007">
    <property type="component" value="Unassembled WGS sequence"/>
</dbReference>
<reference evidence="8" key="2">
    <citation type="journal article" date="2021" name="PeerJ">
        <title>Extensive microbial diversity within the chicken gut microbiome revealed by metagenomics and culture.</title>
        <authorList>
            <person name="Gilroy R."/>
            <person name="Ravi A."/>
            <person name="Getino M."/>
            <person name="Pursley I."/>
            <person name="Horton D.L."/>
            <person name="Alikhan N.F."/>
            <person name="Baker D."/>
            <person name="Gharbi K."/>
            <person name="Hall N."/>
            <person name="Watson M."/>
            <person name="Adriaenssens E.M."/>
            <person name="Foster-Nyarko E."/>
            <person name="Jarju S."/>
            <person name="Secka A."/>
            <person name="Antonio M."/>
            <person name="Oren A."/>
            <person name="Chaudhuri R.R."/>
            <person name="La Ragione R."/>
            <person name="Hildebrand F."/>
            <person name="Pallen M.J."/>
        </authorList>
    </citation>
    <scope>NUCLEOTIDE SEQUENCE</scope>
    <source>
        <strain evidence="8">3924</strain>
    </source>
</reference>
<proteinExistence type="inferred from homology"/>
<protein>
    <recommendedName>
        <fullName evidence="5">Ribosome maturation factor RimM</fullName>
    </recommendedName>
</protein>
<evidence type="ECO:0000256" key="3">
    <source>
        <dbReference type="ARBA" id="ARBA00022552"/>
    </source>
</evidence>
<dbReference type="GO" id="GO:0005840">
    <property type="term" value="C:ribosome"/>
    <property type="evidence" value="ECO:0007669"/>
    <property type="project" value="InterPro"/>
</dbReference>
<dbReference type="Pfam" id="PF24986">
    <property type="entry name" value="PRC_RimM"/>
    <property type="match status" value="1"/>
</dbReference>
<feature type="domain" description="Ribosome maturation factor RimM PRC barrel" evidence="7">
    <location>
        <begin position="103"/>
        <end position="163"/>
    </location>
</feature>
<comment type="subunit">
    <text evidence="5">Binds ribosomal protein uS19.</text>
</comment>
<dbReference type="InterPro" id="IPR002676">
    <property type="entry name" value="RimM_N"/>
</dbReference>
<feature type="domain" description="RimM N-terminal" evidence="6">
    <location>
        <begin position="10"/>
        <end position="88"/>
    </location>
</feature>
<evidence type="ECO:0000313" key="8">
    <source>
        <dbReference type="EMBL" id="MBO8440394.1"/>
    </source>
</evidence>
<dbReference type="SUPFAM" id="SSF50447">
    <property type="entry name" value="Translation proteins"/>
    <property type="match status" value="1"/>
</dbReference>
<organism evidence="8 9">
    <name type="scientific">Candidatus Aphodosoma intestinipullorum</name>
    <dbReference type="NCBI Taxonomy" id="2840674"/>
    <lineage>
        <taxon>Bacteria</taxon>
        <taxon>Pseudomonadati</taxon>
        <taxon>Bacteroidota</taxon>
        <taxon>Bacteroidia</taxon>
        <taxon>Bacteroidales</taxon>
        <taxon>Candidatus Aphodosoma</taxon>
    </lineage>
</organism>
<dbReference type="InterPro" id="IPR036976">
    <property type="entry name" value="RimM_N_sf"/>
</dbReference>
<comment type="subcellular location">
    <subcellularLocation>
        <location evidence="5">Cytoplasm</location>
    </subcellularLocation>
</comment>
<dbReference type="Pfam" id="PF01782">
    <property type="entry name" value="RimM"/>
    <property type="match status" value="1"/>
</dbReference>
<dbReference type="EMBL" id="JADIMV010000121">
    <property type="protein sequence ID" value="MBO8440394.1"/>
    <property type="molecule type" value="Genomic_DNA"/>
</dbReference>
<comment type="function">
    <text evidence="5">An accessory protein needed during the final step in the assembly of 30S ribosomal subunit, possibly for assembly of the head region. Essential for efficient processing of 16S rRNA. May be needed both before and after RbfA during the maturation of 16S rRNA. It has affinity for free ribosomal 30S subunits but not for 70S ribosomes.</text>
</comment>
<name>A0A940DNB4_9BACT</name>
<dbReference type="AlphaFoldDB" id="A0A940DNB4"/>
<dbReference type="GO" id="GO:0006364">
    <property type="term" value="P:rRNA processing"/>
    <property type="evidence" value="ECO:0007669"/>
    <property type="project" value="UniProtKB-UniRule"/>
</dbReference>
<comment type="domain">
    <text evidence="5">The PRC barrel domain binds ribosomal protein uS19.</text>
</comment>
<evidence type="ECO:0000259" key="6">
    <source>
        <dbReference type="Pfam" id="PF01782"/>
    </source>
</evidence>
<keyword evidence="3 5" id="KW-0698">rRNA processing</keyword>
<dbReference type="InterPro" id="IPR011961">
    <property type="entry name" value="RimM"/>
</dbReference>
<dbReference type="GO" id="GO:0042274">
    <property type="term" value="P:ribosomal small subunit biogenesis"/>
    <property type="evidence" value="ECO:0007669"/>
    <property type="project" value="UniProtKB-UniRule"/>
</dbReference>
<comment type="similarity">
    <text evidence="5">Belongs to the RimM family.</text>
</comment>
<keyword evidence="4 5" id="KW-0143">Chaperone</keyword>
<evidence type="ECO:0000313" key="9">
    <source>
        <dbReference type="Proteomes" id="UP000712007"/>
    </source>
</evidence>
<keyword evidence="2 5" id="KW-0690">Ribosome biogenesis</keyword>
<dbReference type="HAMAP" id="MF_00014">
    <property type="entry name" value="Ribosome_mat_RimM"/>
    <property type="match status" value="1"/>
</dbReference>
<keyword evidence="1 5" id="KW-0963">Cytoplasm</keyword>
<dbReference type="PANTHER" id="PTHR33692:SF1">
    <property type="entry name" value="RIBOSOME MATURATION FACTOR RIMM"/>
    <property type="match status" value="1"/>
</dbReference>
<dbReference type="GO" id="GO:0005737">
    <property type="term" value="C:cytoplasm"/>
    <property type="evidence" value="ECO:0007669"/>
    <property type="project" value="UniProtKB-SubCell"/>
</dbReference>
<dbReference type="Gene3D" id="2.40.30.60">
    <property type="entry name" value="RimM"/>
    <property type="match status" value="1"/>
</dbReference>
<gene>
    <name evidence="5" type="primary">rimM</name>
    <name evidence="8" type="ORF">IAC51_07070</name>
</gene>
<evidence type="ECO:0000256" key="2">
    <source>
        <dbReference type="ARBA" id="ARBA00022517"/>
    </source>
</evidence>
<comment type="caution">
    <text evidence="8">The sequence shown here is derived from an EMBL/GenBank/DDBJ whole genome shotgun (WGS) entry which is preliminary data.</text>
</comment>
<dbReference type="GO" id="GO:0043022">
    <property type="term" value="F:ribosome binding"/>
    <property type="evidence" value="ECO:0007669"/>
    <property type="project" value="InterPro"/>
</dbReference>
<accession>A0A940DNB4</accession>
<evidence type="ECO:0000256" key="5">
    <source>
        <dbReference type="HAMAP-Rule" id="MF_00014"/>
    </source>
</evidence>
<dbReference type="InterPro" id="IPR056792">
    <property type="entry name" value="PRC_RimM"/>
</dbReference>
<evidence type="ECO:0000256" key="1">
    <source>
        <dbReference type="ARBA" id="ARBA00022490"/>
    </source>
</evidence>
<dbReference type="PANTHER" id="PTHR33692">
    <property type="entry name" value="RIBOSOME MATURATION FACTOR RIMM"/>
    <property type="match status" value="1"/>
</dbReference>